<comment type="caution">
    <text evidence="2">The sequence shown here is derived from an EMBL/GenBank/DDBJ whole genome shotgun (WGS) entry which is preliminary data.</text>
</comment>
<reference evidence="2 3" key="1">
    <citation type="submission" date="2020-02" db="EMBL/GenBank/DDBJ databases">
        <authorList>
            <person name="Ma Q."/>
            <person name="Huang Y."/>
            <person name="Song X."/>
            <person name="Pei D."/>
        </authorList>
    </citation>
    <scope>NUCLEOTIDE SEQUENCE [LARGE SCALE GENOMIC DNA]</scope>
    <source>
        <strain evidence="2">Sxm20200214</strain>
        <tissue evidence="2">Leaf</tissue>
    </source>
</reference>
<gene>
    <name evidence="2" type="ORF">Bca52824_065212</name>
</gene>
<evidence type="ECO:0000256" key="1">
    <source>
        <dbReference type="SAM" id="SignalP"/>
    </source>
</evidence>
<feature type="signal peptide" evidence="1">
    <location>
        <begin position="1"/>
        <end position="23"/>
    </location>
</feature>
<evidence type="ECO:0000313" key="3">
    <source>
        <dbReference type="Proteomes" id="UP000886595"/>
    </source>
</evidence>
<sequence length="89" mass="10554">MKMMAAAAEVMVIVVETASLTEAENEEIEMGALENIERQRRWRRFGVVTMTSKNWRYERDEDEICESVTLPKLDEESEKKRREREEEAE</sequence>
<proteinExistence type="predicted"/>
<dbReference type="Proteomes" id="UP000886595">
    <property type="component" value="Unassembled WGS sequence"/>
</dbReference>
<evidence type="ECO:0000313" key="2">
    <source>
        <dbReference type="EMBL" id="KAG2270657.1"/>
    </source>
</evidence>
<organism evidence="2 3">
    <name type="scientific">Brassica carinata</name>
    <name type="common">Ethiopian mustard</name>
    <name type="synonym">Abyssinian cabbage</name>
    <dbReference type="NCBI Taxonomy" id="52824"/>
    <lineage>
        <taxon>Eukaryota</taxon>
        <taxon>Viridiplantae</taxon>
        <taxon>Streptophyta</taxon>
        <taxon>Embryophyta</taxon>
        <taxon>Tracheophyta</taxon>
        <taxon>Spermatophyta</taxon>
        <taxon>Magnoliopsida</taxon>
        <taxon>eudicotyledons</taxon>
        <taxon>Gunneridae</taxon>
        <taxon>Pentapetalae</taxon>
        <taxon>rosids</taxon>
        <taxon>malvids</taxon>
        <taxon>Brassicales</taxon>
        <taxon>Brassicaceae</taxon>
        <taxon>Brassiceae</taxon>
        <taxon>Brassica</taxon>
    </lineage>
</organism>
<name>A0A8X7QJX2_BRACI</name>
<keyword evidence="3" id="KW-1185">Reference proteome</keyword>
<accession>A0A8X7QJX2</accession>
<dbReference type="AlphaFoldDB" id="A0A8X7QJX2"/>
<protein>
    <submittedName>
        <fullName evidence="2">Uncharacterized protein</fullName>
    </submittedName>
</protein>
<dbReference type="EMBL" id="JAAMPC010000013">
    <property type="protein sequence ID" value="KAG2270657.1"/>
    <property type="molecule type" value="Genomic_DNA"/>
</dbReference>
<keyword evidence="1" id="KW-0732">Signal</keyword>
<feature type="chain" id="PRO_5036499585" evidence="1">
    <location>
        <begin position="24"/>
        <end position="89"/>
    </location>
</feature>